<organism evidence="8 9">
    <name type="scientific">Gopherus agassizii</name>
    <name type="common">Agassiz's desert tortoise</name>
    <dbReference type="NCBI Taxonomy" id="38772"/>
    <lineage>
        <taxon>Eukaryota</taxon>
        <taxon>Metazoa</taxon>
        <taxon>Chordata</taxon>
        <taxon>Craniata</taxon>
        <taxon>Vertebrata</taxon>
        <taxon>Euteleostomi</taxon>
        <taxon>Archelosauria</taxon>
        <taxon>Testudinata</taxon>
        <taxon>Testudines</taxon>
        <taxon>Cryptodira</taxon>
        <taxon>Durocryptodira</taxon>
        <taxon>Testudinoidea</taxon>
        <taxon>Testudinidae</taxon>
        <taxon>Gopherus</taxon>
    </lineage>
</organism>
<dbReference type="InterPro" id="IPR036179">
    <property type="entry name" value="Ig-like_dom_sf"/>
</dbReference>
<feature type="domain" description="Ig-like" evidence="7">
    <location>
        <begin position="144"/>
        <end position="247"/>
    </location>
</feature>
<evidence type="ECO:0000256" key="5">
    <source>
        <dbReference type="ARBA" id="ARBA00023198"/>
    </source>
</evidence>
<evidence type="ECO:0000256" key="1">
    <source>
        <dbReference type="ARBA" id="ARBA00004514"/>
    </source>
</evidence>
<dbReference type="InterPro" id="IPR051249">
    <property type="entry name" value="NLRP_Inflammasome"/>
</dbReference>
<keyword evidence="2" id="KW-0963">Cytoplasm</keyword>
<dbReference type="Gene3D" id="1.10.533.10">
    <property type="entry name" value="Death Domain, Fas"/>
    <property type="match status" value="1"/>
</dbReference>
<dbReference type="GO" id="GO:0006954">
    <property type="term" value="P:inflammatory response"/>
    <property type="evidence" value="ECO:0007669"/>
    <property type="project" value="UniProtKB-KW"/>
</dbReference>
<name>A0A452HUX6_9SAUR</name>
<dbReference type="PROSITE" id="PS50835">
    <property type="entry name" value="IG_LIKE"/>
    <property type="match status" value="1"/>
</dbReference>
<keyword evidence="5" id="KW-0395">Inflammatory response</keyword>
<keyword evidence="9" id="KW-1185">Reference proteome</keyword>
<dbReference type="PANTHER" id="PTHR46985">
    <property type="entry name" value="NACHT, LRR AND PYD DOMAINS-CONTAINING PROTEIN 1"/>
    <property type="match status" value="1"/>
</dbReference>
<dbReference type="SMART" id="SM00407">
    <property type="entry name" value="IGc1"/>
    <property type="match status" value="1"/>
</dbReference>
<evidence type="ECO:0000256" key="3">
    <source>
        <dbReference type="ARBA" id="ARBA00022588"/>
    </source>
</evidence>
<dbReference type="Proteomes" id="UP000291020">
    <property type="component" value="Unassembled WGS sequence"/>
</dbReference>
<dbReference type="Pfam" id="PF00619">
    <property type="entry name" value="CARD"/>
    <property type="match status" value="1"/>
</dbReference>
<dbReference type="GO" id="GO:0042981">
    <property type="term" value="P:regulation of apoptotic process"/>
    <property type="evidence" value="ECO:0007669"/>
    <property type="project" value="InterPro"/>
</dbReference>
<dbReference type="CDD" id="cd08330">
    <property type="entry name" value="CARD_ASC_NALP1"/>
    <property type="match status" value="1"/>
</dbReference>
<dbReference type="InterPro" id="IPR011029">
    <property type="entry name" value="DEATH-like_dom_sf"/>
</dbReference>
<dbReference type="GO" id="GO:0005829">
    <property type="term" value="C:cytosol"/>
    <property type="evidence" value="ECO:0007669"/>
    <property type="project" value="UniProtKB-SubCell"/>
</dbReference>
<dbReference type="InterPro" id="IPR001315">
    <property type="entry name" value="CARD"/>
</dbReference>
<dbReference type="PROSITE" id="PS50209">
    <property type="entry name" value="CARD"/>
    <property type="match status" value="1"/>
</dbReference>
<reference evidence="8" key="2">
    <citation type="submission" date="2025-08" db="UniProtKB">
        <authorList>
            <consortium name="Ensembl"/>
        </authorList>
    </citation>
    <scope>IDENTIFICATION</scope>
</reference>
<evidence type="ECO:0000259" key="6">
    <source>
        <dbReference type="PROSITE" id="PS50209"/>
    </source>
</evidence>
<dbReference type="CDD" id="cd00098">
    <property type="entry name" value="IgC1"/>
    <property type="match status" value="1"/>
</dbReference>
<comment type="subcellular location">
    <subcellularLocation>
        <location evidence="1">Cytoplasm</location>
        <location evidence="1">Cytosol</location>
    </subcellularLocation>
</comment>
<reference evidence="8" key="3">
    <citation type="submission" date="2025-09" db="UniProtKB">
        <authorList>
            <consortium name="Ensembl"/>
        </authorList>
    </citation>
    <scope>IDENTIFICATION</scope>
</reference>
<dbReference type="STRING" id="38772.ENSGAGP00000018924"/>
<evidence type="ECO:0008006" key="10">
    <source>
        <dbReference type="Google" id="ProtNLM"/>
    </source>
</evidence>
<evidence type="ECO:0000259" key="7">
    <source>
        <dbReference type="PROSITE" id="PS50835"/>
    </source>
</evidence>
<dbReference type="InterPro" id="IPR003597">
    <property type="entry name" value="Ig_C1-set"/>
</dbReference>
<proteinExistence type="predicted"/>
<keyword evidence="3" id="KW-0399">Innate immunity</keyword>
<dbReference type="GO" id="GO:0045087">
    <property type="term" value="P:innate immune response"/>
    <property type="evidence" value="ECO:0007669"/>
    <property type="project" value="UniProtKB-KW"/>
</dbReference>
<dbReference type="Gene3D" id="2.60.40.10">
    <property type="entry name" value="Immunoglobulins"/>
    <property type="match status" value="1"/>
</dbReference>
<dbReference type="InterPro" id="IPR013783">
    <property type="entry name" value="Ig-like_fold"/>
</dbReference>
<dbReference type="SUPFAM" id="SSF48726">
    <property type="entry name" value="Immunoglobulin"/>
    <property type="match status" value="1"/>
</dbReference>
<sequence length="457" mass="50514">MEQLVKQLLGPLEKKGERELQRFGKRLEKCLRREGEKLFAADTPEGGAEPAPDINGLRDSAEHCGLEVAVKVLTDPDCIRNLAEALGTDVPPESAATAVQSKPLPVGATAVAAESSPTVIPDSEQLEILPLDNAKGHTVVLRSPEVSEIFQSQPLVEGSHVAFSCFIAGYFPQELTVTWLRRESGASVAMPIKDSADYAIIHKETRAKDKETYQQMVTLSFTLLAQRDHGAEFICQVGHVALQTLIERSTGMLEVKGVATPDAKEVAPDAREVTSVSKEVAPDAREVTSVSKEVAPDAREVTSVSKEVAPNSRKVTPIFKKVAPNSREVTPVFEEVSRYSREVTAVSKEVTPDSREFKPISREDIGSTAGRKETHFVDRHREQLIQRVTLVEGVLDKLLGDVLDTEQYLTITAERTNPMKMRKLYEFMVSWNKYCKDQLYEALKDKCKFLVADLEGE</sequence>
<dbReference type="AlphaFoldDB" id="A0A452HUX6"/>
<protein>
    <recommendedName>
        <fullName evidence="10">Ig-like domain-containing protein</fullName>
    </recommendedName>
</protein>
<dbReference type="Ensembl" id="ENSGAGT00000021579.1">
    <property type="protein sequence ID" value="ENSGAGP00000018924.1"/>
    <property type="gene ID" value="ENSGAGG00000014009.1"/>
</dbReference>
<evidence type="ECO:0000256" key="2">
    <source>
        <dbReference type="ARBA" id="ARBA00022490"/>
    </source>
</evidence>
<dbReference type="InterPro" id="IPR033516">
    <property type="entry name" value="CARD8/ASC/NALP1_CARD"/>
</dbReference>
<dbReference type="PANTHER" id="PTHR46985:SF2">
    <property type="entry name" value="APOPTOSIS-ASSOCIATED SPECK-LIKE PROTEIN CONTAINING A CARD"/>
    <property type="match status" value="1"/>
</dbReference>
<dbReference type="Pfam" id="PF07654">
    <property type="entry name" value="C1-set"/>
    <property type="match status" value="1"/>
</dbReference>
<accession>A0A452HUX6</accession>
<dbReference type="FunFam" id="1.10.533.10:FF:000013">
    <property type="entry name" value="Apoptosis-associated speck-like protein containing a CARD"/>
    <property type="match status" value="1"/>
</dbReference>
<evidence type="ECO:0000313" key="9">
    <source>
        <dbReference type="Proteomes" id="UP000291020"/>
    </source>
</evidence>
<dbReference type="SUPFAM" id="SSF47986">
    <property type="entry name" value="DEATH domain"/>
    <property type="match status" value="1"/>
</dbReference>
<evidence type="ECO:0000313" key="8">
    <source>
        <dbReference type="Ensembl" id="ENSGAGP00000018924.1"/>
    </source>
</evidence>
<feature type="domain" description="CARD" evidence="6">
    <location>
        <begin position="369"/>
        <end position="457"/>
    </location>
</feature>
<dbReference type="InterPro" id="IPR007110">
    <property type="entry name" value="Ig-like_dom"/>
</dbReference>
<evidence type="ECO:0000256" key="4">
    <source>
        <dbReference type="ARBA" id="ARBA00022859"/>
    </source>
</evidence>
<keyword evidence="4" id="KW-0391">Immunity</keyword>
<reference evidence="9" key="1">
    <citation type="journal article" date="2017" name="PLoS ONE">
        <title>The Agassiz's desert tortoise genome provides a resource for the conservation of a threatened species.</title>
        <authorList>
            <person name="Tollis M."/>
            <person name="DeNardo D.F."/>
            <person name="Cornelius J.A."/>
            <person name="Dolby G.A."/>
            <person name="Edwards T."/>
            <person name="Henen B.T."/>
            <person name="Karl A.E."/>
            <person name="Murphy R.W."/>
            <person name="Kusumi K."/>
        </authorList>
    </citation>
    <scope>NUCLEOTIDE SEQUENCE [LARGE SCALE GENOMIC DNA]</scope>
</reference>